<sequence length="120" mass="13965">MEKPKRTNRRVNLSKNYRLVVKYFIPLGNEKIPVCEKAFSDITCMTRRRLNILSNGFRKTHSSPKEKIGGARITPMDTSTTVSITNHIQQFKAKKSHYSRKDSDQCYLQPNLSLNKMYLL</sequence>
<accession>A0AAV0WC96</accession>
<organism evidence="1 2">
    <name type="scientific">Macrosiphum euphorbiae</name>
    <name type="common">potato aphid</name>
    <dbReference type="NCBI Taxonomy" id="13131"/>
    <lineage>
        <taxon>Eukaryota</taxon>
        <taxon>Metazoa</taxon>
        <taxon>Ecdysozoa</taxon>
        <taxon>Arthropoda</taxon>
        <taxon>Hexapoda</taxon>
        <taxon>Insecta</taxon>
        <taxon>Pterygota</taxon>
        <taxon>Neoptera</taxon>
        <taxon>Paraneoptera</taxon>
        <taxon>Hemiptera</taxon>
        <taxon>Sternorrhyncha</taxon>
        <taxon>Aphidomorpha</taxon>
        <taxon>Aphidoidea</taxon>
        <taxon>Aphididae</taxon>
        <taxon>Macrosiphini</taxon>
        <taxon>Macrosiphum</taxon>
    </lineage>
</organism>
<comment type="caution">
    <text evidence="1">The sequence shown here is derived from an EMBL/GenBank/DDBJ whole genome shotgun (WGS) entry which is preliminary data.</text>
</comment>
<dbReference type="Proteomes" id="UP001160148">
    <property type="component" value="Unassembled WGS sequence"/>
</dbReference>
<name>A0AAV0WC96_9HEMI</name>
<keyword evidence="2" id="KW-1185">Reference proteome</keyword>
<evidence type="ECO:0000313" key="1">
    <source>
        <dbReference type="EMBL" id="CAI6353550.1"/>
    </source>
</evidence>
<gene>
    <name evidence="1" type="ORF">MEUPH1_LOCUS9660</name>
</gene>
<proteinExistence type="predicted"/>
<dbReference type="AlphaFoldDB" id="A0AAV0WC96"/>
<reference evidence="1 2" key="1">
    <citation type="submission" date="2023-01" db="EMBL/GenBank/DDBJ databases">
        <authorList>
            <person name="Whitehead M."/>
        </authorList>
    </citation>
    <scope>NUCLEOTIDE SEQUENCE [LARGE SCALE GENOMIC DNA]</scope>
</reference>
<protein>
    <submittedName>
        <fullName evidence="1">Uncharacterized protein</fullName>
    </submittedName>
</protein>
<dbReference type="EMBL" id="CARXXK010000002">
    <property type="protein sequence ID" value="CAI6353550.1"/>
    <property type="molecule type" value="Genomic_DNA"/>
</dbReference>
<evidence type="ECO:0000313" key="2">
    <source>
        <dbReference type="Proteomes" id="UP001160148"/>
    </source>
</evidence>